<keyword evidence="2" id="KW-1185">Reference proteome</keyword>
<reference evidence="1 2" key="1">
    <citation type="submission" date="2019-08" db="EMBL/GenBank/DDBJ databases">
        <title>A chromosome-level genome assembly, high-density linkage maps, and genome scans reveal the genomic architecture of hybrid incompatibilities underlying speciation via character displacement in darters (Percidae: Etheostominae).</title>
        <authorList>
            <person name="Moran R.L."/>
            <person name="Catchen J.M."/>
            <person name="Fuller R.C."/>
        </authorList>
    </citation>
    <scope>NUCLEOTIDE SEQUENCE [LARGE SCALE GENOMIC DNA]</scope>
    <source>
        <strain evidence="1">EspeVRDwgs_2016</strain>
        <tissue evidence="1">Muscle</tissue>
    </source>
</reference>
<dbReference type="Proteomes" id="UP000327493">
    <property type="component" value="Chromosome 9"/>
</dbReference>
<name>A0A5J5D8Z6_9PERO</name>
<dbReference type="AlphaFoldDB" id="A0A5J5D8Z6"/>
<comment type="caution">
    <text evidence="1">The sequence shown here is derived from an EMBL/GenBank/DDBJ whole genome shotgun (WGS) entry which is preliminary data.</text>
</comment>
<organism evidence="1 2">
    <name type="scientific">Etheostoma spectabile</name>
    <name type="common">orangethroat darter</name>
    <dbReference type="NCBI Taxonomy" id="54343"/>
    <lineage>
        <taxon>Eukaryota</taxon>
        <taxon>Metazoa</taxon>
        <taxon>Chordata</taxon>
        <taxon>Craniata</taxon>
        <taxon>Vertebrata</taxon>
        <taxon>Euteleostomi</taxon>
        <taxon>Actinopterygii</taxon>
        <taxon>Neopterygii</taxon>
        <taxon>Teleostei</taxon>
        <taxon>Neoteleostei</taxon>
        <taxon>Acanthomorphata</taxon>
        <taxon>Eupercaria</taxon>
        <taxon>Perciformes</taxon>
        <taxon>Percoidei</taxon>
        <taxon>Percidae</taxon>
        <taxon>Etheostomatinae</taxon>
        <taxon>Etheostoma</taxon>
    </lineage>
</organism>
<proteinExistence type="predicted"/>
<evidence type="ECO:0000313" key="1">
    <source>
        <dbReference type="EMBL" id="KAA8589483.1"/>
    </source>
</evidence>
<sequence>MRITSVLRRRAWWHGRATRHHLFQRGT</sequence>
<dbReference type="EMBL" id="VOFY01000009">
    <property type="protein sequence ID" value="KAA8589483.1"/>
    <property type="molecule type" value="Genomic_DNA"/>
</dbReference>
<feature type="non-terminal residue" evidence="1">
    <location>
        <position position="27"/>
    </location>
</feature>
<protein>
    <submittedName>
        <fullName evidence="1">Uncharacterized protein</fullName>
    </submittedName>
</protein>
<evidence type="ECO:0000313" key="2">
    <source>
        <dbReference type="Proteomes" id="UP000327493"/>
    </source>
</evidence>
<gene>
    <name evidence="1" type="ORF">FQN60_012848</name>
</gene>
<accession>A0A5J5D8Z6</accession>